<dbReference type="AlphaFoldDB" id="A0AA50H7D6"/>
<dbReference type="PROSITE" id="PS50893">
    <property type="entry name" value="ABC_TRANSPORTER_2"/>
    <property type="match status" value="1"/>
</dbReference>
<dbReference type="RefSeq" id="WP_202402426.1">
    <property type="nucleotide sequence ID" value="NZ_CP132303.1"/>
</dbReference>
<feature type="domain" description="ABC transporter" evidence="3">
    <location>
        <begin position="5"/>
        <end position="245"/>
    </location>
</feature>
<dbReference type="SUPFAM" id="SSF52540">
    <property type="entry name" value="P-loop containing nucleoside triphosphate hydrolases"/>
    <property type="match status" value="1"/>
</dbReference>
<dbReference type="InterPro" id="IPR027417">
    <property type="entry name" value="P-loop_NTPase"/>
</dbReference>
<dbReference type="CDD" id="cd03216">
    <property type="entry name" value="ABC_Carb_Monos_I"/>
    <property type="match status" value="1"/>
</dbReference>
<gene>
    <name evidence="4" type="ORF">Q9313_21735</name>
</gene>
<keyword evidence="1" id="KW-0547">Nucleotide-binding</keyword>
<protein>
    <submittedName>
        <fullName evidence="4">ATP-binding cassette domain-containing protein</fullName>
    </submittedName>
</protein>
<dbReference type="SMART" id="SM00382">
    <property type="entry name" value="AAA"/>
    <property type="match status" value="1"/>
</dbReference>
<dbReference type="InterPro" id="IPR003593">
    <property type="entry name" value="AAA+_ATPase"/>
</dbReference>
<keyword evidence="5" id="KW-1185">Reference proteome</keyword>
<evidence type="ECO:0000259" key="3">
    <source>
        <dbReference type="PROSITE" id="PS50893"/>
    </source>
</evidence>
<dbReference type="GO" id="GO:0005524">
    <property type="term" value="F:ATP binding"/>
    <property type="evidence" value="ECO:0007669"/>
    <property type="project" value="UniProtKB-KW"/>
</dbReference>
<accession>A0AA50H7D6</accession>
<organism evidence="4 5">
    <name type="scientific">Shinella sumterensis</name>
    <dbReference type="NCBI Taxonomy" id="1967501"/>
    <lineage>
        <taxon>Bacteria</taxon>
        <taxon>Pseudomonadati</taxon>
        <taxon>Pseudomonadota</taxon>
        <taxon>Alphaproteobacteria</taxon>
        <taxon>Hyphomicrobiales</taxon>
        <taxon>Rhizobiaceae</taxon>
        <taxon>Shinella</taxon>
    </lineage>
</organism>
<dbReference type="InterPro" id="IPR050107">
    <property type="entry name" value="ABC_carbohydrate_import_ATPase"/>
</dbReference>
<evidence type="ECO:0000256" key="1">
    <source>
        <dbReference type="ARBA" id="ARBA00022741"/>
    </source>
</evidence>
<geneLocation type="plasmid" evidence="4 5">
    <name>unnamed1</name>
</geneLocation>
<dbReference type="Gene3D" id="3.40.50.300">
    <property type="entry name" value="P-loop containing nucleotide triphosphate hydrolases"/>
    <property type="match status" value="1"/>
</dbReference>
<name>A0AA50H7D6_9HYPH</name>
<dbReference type="InterPro" id="IPR003439">
    <property type="entry name" value="ABC_transporter-like_ATP-bd"/>
</dbReference>
<keyword evidence="4" id="KW-0614">Plasmid</keyword>
<dbReference type="PANTHER" id="PTHR43790">
    <property type="entry name" value="CARBOHYDRATE TRANSPORT ATP-BINDING PROTEIN MG119-RELATED"/>
    <property type="match status" value="1"/>
</dbReference>
<dbReference type="Proteomes" id="UP001234585">
    <property type="component" value="Plasmid unnamed1"/>
</dbReference>
<dbReference type="EMBL" id="CP132303">
    <property type="protein sequence ID" value="WLR99408.1"/>
    <property type="molecule type" value="Genomic_DNA"/>
</dbReference>
<proteinExistence type="predicted"/>
<sequence length="249" mass="27143">MTPLLKLNNICKSFGAVRALSDIDFELHESEVLALAGDNGAGKSTLIKIISGAQPADSGQIFFEGREVTVRKPEDARQLGIETVYQDLALFDDSNVAENIFAGRESVRNILGAKFLKAEEMHSRSKALLKSLNIHIQSTQFTVKGMSGGQRQSVAIARAVAFGRKVVILDEPTAALGVPEQEKVLSLIKDLRSRGFSIILISHNLHHIFEVCDRIHVLRQGQTAGVRKKAETDPDDIVKLITGGNLVAH</sequence>
<dbReference type="Pfam" id="PF00005">
    <property type="entry name" value="ABC_tran"/>
    <property type="match status" value="1"/>
</dbReference>
<evidence type="ECO:0000313" key="5">
    <source>
        <dbReference type="Proteomes" id="UP001234585"/>
    </source>
</evidence>
<evidence type="ECO:0000313" key="4">
    <source>
        <dbReference type="EMBL" id="WLR99408.1"/>
    </source>
</evidence>
<evidence type="ECO:0000256" key="2">
    <source>
        <dbReference type="ARBA" id="ARBA00022840"/>
    </source>
</evidence>
<reference evidence="4 5" key="1">
    <citation type="submission" date="2023-08" db="EMBL/GenBank/DDBJ databases">
        <title>Pathogen: clinical or host-associated sample.</title>
        <authorList>
            <person name="Hergert J."/>
            <person name="Casey R."/>
            <person name="Wagner J."/>
            <person name="Young E.L."/>
            <person name="Oakeson K.F."/>
        </authorList>
    </citation>
    <scope>NUCLEOTIDE SEQUENCE [LARGE SCALE GENOMIC DNA]</scope>
    <source>
        <strain evidence="4 5">1760953</strain>
        <plasmid evidence="4 5">unnamed1</plasmid>
    </source>
</reference>
<dbReference type="PANTHER" id="PTHR43790:SF8">
    <property type="entry name" value="SUGAR ABC TRANSPORTER ATP-BINDING PROTEIN"/>
    <property type="match status" value="1"/>
</dbReference>
<keyword evidence="2 4" id="KW-0067">ATP-binding</keyword>
<dbReference type="GO" id="GO:0016887">
    <property type="term" value="F:ATP hydrolysis activity"/>
    <property type="evidence" value="ECO:0007669"/>
    <property type="project" value="InterPro"/>
</dbReference>